<organism evidence="1 2">
    <name type="scientific">Microbaculum marinisediminis</name>
    <dbReference type="NCBI Taxonomy" id="2931392"/>
    <lineage>
        <taxon>Bacteria</taxon>
        <taxon>Pseudomonadati</taxon>
        <taxon>Pseudomonadota</taxon>
        <taxon>Alphaproteobacteria</taxon>
        <taxon>Hyphomicrobiales</taxon>
        <taxon>Tepidamorphaceae</taxon>
        <taxon>Microbaculum</taxon>
    </lineage>
</organism>
<evidence type="ECO:0000313" key="2">
    <source>
        <dbReference type="Proteomes" id="UP001320898"/>
    </source>
</evidence>
<proteinExistence type="predicted"/>
<accession>A0AAW5QX29</accession>
<sequence>MGGFGRLRHRAVLAASARPGLYFGLRRLTGTHDRLCVRRDTDIVIEGFPRSANSTTVTHFRLRQRRPVFIAHHKHHAAQLIRAADWGIPAVALVRAPRDAVVSLLAMLEEARRRRDAGEADPAGGAQREGAGIVGDVLIENGPDFEGALRWWTGFYRPLLPVGGSMVVVPFEQATGDIADVIEAVNARFGTDFRSAETRRSRKRRFGFRSMPNPLRDTVKREMEEALAAALDTDAGLRALAEEAEALHARVLERG</sequence>
<dbReference type="EMBL" id="JALIDZ010000005">
    <property type="protein sequence ID" value="MCT8972510.1"/>
    <property type="molecule type" value="Genomic_DNA"/>
</dbReference>
<evidence type="ECO:0008006" key="3">
    <source>
        <dbReference type="Google" id="ProtNLM"/>
    </source>
</evidence>
<dbReference type="Proteomes" id="UP001320898">
    <property type="component" value="Unassembled WGS sequence"/>
</dbReference>
<evidence type="ECO:0000313" key="1">
    <source>
        <dbReference type="EMBL" id="MCT8972510.1"/>
    </source>
</evidence>
<dbReference type="RefSeq" id="WP_261616093.1">
    <property type="nucleotide sequence ID" value="NZ_JALIDZ010000005.1"/>
</dbReference>
<gene>
    <name evidence="1" type="ORF">MUB46_11635</name>
</gene>
<dbReference type="SUPFAM" id="SSF52540">
    <property type="entry name" value="P-loop containing nucleoside triphosphate hydrolases"/>
    <property type="match status" value="1"/>
</dbReference>
<comment type="caution">
    <text evidence="1">The sequence shown here is derived from an EMBL/GenBank/DDBJ whole genome shotgun (WGS) entry which is preliminary data.</text>
</comment>
<keyword evidence="2" id="KW-1185">Reference proteome</keyword>
<dbReference type="AlphaFoldDB" id="A0AAW5QX29"/>
<protein>
    <recommendedName>
        <fullName evidence="3">Sulfotransferase family protein</fullName>
    </recommendedName>
</protein>
<name>A0AAW5QX29_9HYPH</name>
<reference evidence="1 2" key="1">
    <citation type="submission" date="2022-04" db="EMBL/GenBank/DDBJ databases">
        <authorList>
            <person name="Ye Y.-Q."/>
            <person name="Du Z.-J."/>
        </authorList>
    </citation>
    <scope>NUCLEOTIDE SEQUENCE [LARGE SCALE GENOMIC DNA]</scope>
    <source>
        <strain evidence="1 2">A6E488</strain>
    </source>
</reference>
<dbReference type="InterPro" id="IPR027417">
    <property type="entry name" value="P-loop_NTPase"/>
</dbReference>